<dbReference type="AlphaFoldDB" id="A0A0C9WVV7"/>
<evidence type="ECO:0000313" key="2">
    <source>
        <dbReference type="EMBL" id="KIJ96685.1"/>
    </source>
</evidence>
<keyword evidence="1" id="KW-0812">Transmembrane</keyword>
<gene>
    <name evidence="2" type="ORF">K443DRAFT_106926</name>
</gene>
<dbReference type="HOGENOM" id="CLU_169367_0_0_1"/>
<evidence type="ECO:0000313" key="3">
    <source>
        <dbReference type="Proteomes" id="UP000054477"/>
    </source>
</evidence>
<keyword evidence="3" id="KW-1185">Reference proteome</keyword>
<keyword evidence="1" id="KW-0472">Membrane</keyword>
<proteinExistence type="predicted"/>
<organism evidence="2 3">
    <name type="scientific">Laccaria amethystina LaAM-08-1</name>
    <dbReference type="NCBI Taxonomy" id="1095629"/>
    <lineage>
        <taxon>Eukaryota</taxon>
        <taxon>Fungi</taxon>
        <taxon>Dikarya</taxon>
        <taxon>Basidiomycota</taxon>
        <taxon>Agaricomycotina</taxon>
        <taxon>Agaricomycetes</taxon>
        <taxon>Agaricomycetidae</taxon>
        <taxon>Agaricales</taxon>
        <taxon>Agaricineae</taxon>
        <taxon>Hydnangiaceae</taxon>
        <taxon>Laccaria</taxon>
    </lineage>
</organism>
<reference evidence="2 3" key="1">
    <citation type="submission" date="2014-04" db="EMBL/GenBank/DDBJ databases">
        <authorList>
            <consortium name="DOE Joint Genome Institute"/>
            <person name="Kuo A."/>
            <person name="Kohler A."/>
            <person name="Nagy L.G."/>
            <person name="Floudas D."/>
            <person name="Copeland A."/>
            <person name="Barry K.W."/>
            <person name="Cichocki N."/>
            <person name="Veneault-Fourrey C."/>
            <person name="LaButti K."/>
            <person name="Lindquist E.A."/>
            <person name="Lipzen A."/>
            <person name="Lundell T."/>
            <person name="Morin E."/>
            <person name="Murat C."/>
            <person name="Sun H."/>
            <person name="Tunlid A."/>
            <person name="Henrissat B."/>
            <person name="Grigoriev I.V."/>
            <person name="Hibbett D.S."/>
            <person name="Martin F."/>
            <person name="Nordberg H.P."/>
            <person name="Cantor M.N."/>
            <person name="Hua S.X."/>
        </authorList>
    </citation>
    <scope>NUCLEOTIDE SEQUENCE [LARGE SCALE GENOMIC DNA]</scope>
    <source>
        <strain evidence="2 3">LaAM-08-1</strain>
    </source>
</reference>
<dbReference type="EMBL" id="KN838714">
    <property type="protein sequence ID" value="KIJ96685.1"/>
    <property type="molecule type" value="Genomic_DNA"/>
</dbReference>
<sequence>MRTDHVHTTPTLSTIVNTIPCKHYSNIVSNNHVNSTPTLSTTVYIMSIIFFSFCPDFLAIFSLLTIFGNAHRPCKQYPNNITTSSLFSF</sequence>
<feature type="transmembrane region" description="Helical" evidence="1">
    <location>
        <begin position="43"/>
        <end position="67"/>
    </location>
</feature>
<accession>A0A0C9WVV7</accession>
<reference evidence="3" key="2">
    <citation type="submission" date="2015-01" db="EMBL/GenBank/DDBJ databases">
        <title>Evolutionary Origins and Diversification of the Mycorrhizal Mutualists.</title>
        <authorList>
            <consortium name="DOE Joint Genome Institute"/>
            <consortium name="Mycorrhizal Genomics Consortium"/>
            <person name="Kohler A."/>
            <person name="Kuo A."/>
            <person name="Nagy L.G."/>
            <person name="Floudas D."/>
            <person name="Copeland A."/>
            <person name="Barry K.W."/>
            <person name="Cichocki N."/>
            <person name="Veneault-Fourrey C."/>
            <person name="LaButti K."/>
            <person name="Lindquist E.A."/>
            <person name="Lipzen A."/>
            <person name="Lundell T."/>
            <person name="Morin E."/>
            <person name="Murat C."/>
            <person name="Riley R."/>
            <person name="Ohm R."/>
            <person name="Sun H."/>
            <person name="Tunlid A."/>
            <person name="Henrissat B."/>
            <person name="Grigoriev I.V."/>
            <person name="Hibbett D.S."/>
            <person name="Martin F."/>
        </authorList>
    </citation>
    <scope>NUCLEOTIDE SEQUENCE [LARGE SCALE GENOMIC DNA]</scope>
    <source>
        <strain evidence="3">LaAM-08-1</strain>
    </source>
</reference>
<evidence type="ECO:0000256" key="1">
    <source>
        <dbReference type="SAM" id="Phobius"/>
    </source>
</evidence>
<dbReference type="Proteomes" id="UP000054477">
    <property type="component" value="Unassembled WGS sequence"/>
</dbReference>
<name>A0A0C9WVV7_9AGAR</name>
<dbReference type="OrthoDB" id="3105089at2759"/>
<protein>
    <submittedName>
        <fullName evidence="2">Uncharacterized protein</fullName>
    </submittedName>
</protein>
<keyword evidence="1" id="KW-1133">Transmembrane helix</keyword>